<evidence type="ECO:0000256" key="11">
    <source>
        <dbReference type="SAM" id="MobiDB-lite"/>
    </source>
</evidence>
<keyword evidence="10 12" id="KW-0472">Membrane</keyword>
<reference evidence="15 16" key="1">
    <citation type="submission" date="2013-09" db="EMBL/GenBank/DDBJ databases">
        <title>Complete genome sequence of Corynebacterium doosanense CAU 212(T) (=DSM 45436(T)), isolated from activated sludge.</title>
        <authorList>
            <person name="Schaffert L."/>
            <person name="Albersmeier A."/>
            <person name="Kalinowski J."/>
            <person name="Ruckert C."/>
        </authorList>
    </citation>
    <scope>NUCLEOTIDE SEQUENCE [LARGE SCALE GENOMIC DNA]</scope>
    <source>
        <strain evidence="15 16">CAU 212</strain>
    </source>
</reference>
<evidence type="ECO:0000256" key="12">
    <source>
        <dbReference type="SAM" id="Phobius"/>
    </source>
</evidence>
<evidence type="ECO:0000256" key="8">
    <source>
        <dbReference type="ARBA" id="ARBA00022989"/>
    </source>
</evidence>
<dbReference type="OrthoDB" id="9786919at2"/>
<dbReference type="InterPro" id="IPR004358">
    <property type="entry name" value="Sig_transdc_His_kin-like_C"/>
</dbReference>
<keyword evidence="5" id="KW-0808">Transferase</keyword>
<dbReference type="Pfam" id="PF00512">
    <property type="entry name" value="HisKA"/>
    <property type="match status" value="1"/>
</dbReference>
<dbReference type="Gene3D" id="6.10.340.10">
    <property type="match status" value="1"/>
</dbReference>
<dbReference type="GO" id="GO:0005886">
    <property type="term" value="C:plasma membrane"/>
    <property type="evidence" value="ECO:0007669"/>
    <property type="project" value="UniProtKB-SubCell"/>
</dbReference>
<dbReference type="PROSITE" id="PS50885">
    <property type="entry name" value="HAMP"/>
    <property type="match status" value="1"/>
</dbReference>
<comment type="subcellular location">
    <subcellularLocation>
        <location evidence="2">Cell membrane</location>
    </subcellularLocation>
</comment>
<feature type="domain" description="Histidine kinase" evidence="13">
    <location>
        <begin position="254"/>
        <end position="465"/>
    </location>
</feature>
<feature type="domain" description="HAMP" evidence="14">
    <location>
        <begin position="194"/>
        <end position="246"/>
    </location>
</feature>
<name>A0A097IEJ2_9CORY</name>
<dbReference type="Pfam" id="PF02518">
    <property type="entry name" value="HATPase_c"/>
    <property type="match status" value="1"/>
</dbReference>
<dbReference type="InterPro" id="IPR003594">
    <property type="entry name" value="HATPase_dom"/>
</dbReference>
<dbReference type="SMART" id="SM00388">
    <property type="entry name" value="HisKA"/>
    <property type="match status" value="1"/>
</dbReference>
<evidence type="ECO:0000313" key="15">
    <source>
        <dbReference type="EMBL" id="AIT60557.1"/>
    </source>
</evidence>
<dbReference type="Gene3D" id="1.10.287.130">
    <property type="match status" value="1"/>
</dbReference>
<protein>
    <recommendedName>
        <fullName evidence="3">histidine kinase</fullName>
        <ecNumber evidence="3">2.7.13.3</ecNumber>
    </recommendedName>
</protein>
<dbReference type="EMBL" id="CP006764">
    <property type="protein sequence ID" value="AIT60557.1"/>
    <property type="molecule type" value="Genomic_DNA"/>
</dbReference>
<dbReference type="PANTHER" id="PTHR45436">
    <property type="entry name" value="SENSOR HISTIDINE KINASE YKOH"/>
    <property type="match status" value="1"/>
</dbReference>
<evidence type="ECO:0000256" key="10">
    <source>
        <dbReference type="ARBA" id="ARBA00023136"/>
    </source>
</evidence>
<dbReference type="EC" id="2.7.13.3" evidence="3"/>
<evidence type="ECO:0000256" key="9">
    <source>
        <dbReference type="ARBA" id="ARBA00023012"/>
    </source>
</evidence>
<dbReference type="PANTHER" id="PTHR45436:SF5">
    <property type="entry name" value="SENSOR HISTIDINE KINASE TRCS"/>
    <property type="match status" value="1"/>
</dbReference>
<dbReference type="SUPFAM" id="SSF158472">
    <property type="entry name" value="HAMP domain-like"/>
    <property type="match status" value="1"/>
</dbReference>
<accession>A0A097IEJ2</accession>
<dbReference type="GO" id="GO:0000155">
    <property type="term" value="F:phosphorelay sensor kinase activity"/>
    <property type="evidence" value="ECO:0007669"/>
    <property type="project" value="InterPro"/>
</dbReference>
<gene>
    <name evidence="15" type="ORF">CDOO_04320</name>
</gene>
<dbReference type="InterPro" id="IPR050428">
    <property type="entry name" value="TCS_sensor_his_kinase"/>
</dbReference>
<proteinExistence type="predicted"/>
<feature type="transmembrane region" description="Helical" evidence="12">
    <location>
        <begin position="166"/>
        <end position="192"/>
    </location>
</feature>
<dbReference type="Gene3D" id="3.30.565.10">
    <property type="entry name" value="Histidine kinase-like ATPase, C-terminal domain"/>
    <property type="match status" value="1"/>
</dbReference>
<dbReference type="InterPro" id="IPR005467">
    <property type="entry name" value="His_kinase_dom"/>
</dbReference>
<sequence length="466" mass="50711">MILRKYSDIPDEELSPSDPRVHEAGTPIRWRLSLLTTLIVAVAVGAITLVTYWTVSGILTASVDAELDQNATGVISRSENLGSIAGIREDIEQFKLYHPDIRVAVQPGEDSLSYGDAIQFVAPDIPPGADLGTTVQTIGNERVLAKRYSDGTTIVLAQDMARTHDLISALGSVMLGICLLGILLSIVAGAFVSTTGLRPLVRFQRAVDRITHTDELKPIQVHGSDELAQLSISFNEMVETLQESRRRQSSLIADAGHELKTPLTSIRTNVELLLMVLNSGQTIPDDERRDIKHDVIAQLDEMATLINDLVDLARDDGEANPSTVEIDLDQVIDAALTRVERRHPDLTFDVDSEPWPMIGESAALERAVLNLLGNAGKWSPPGGTVRVRLHDGRLEVSDSGPGIAVDEREKVFERFYRSDESRSMPGSGLGLSIVQQTVLRHGGSVWVEESDDGGAKLVATFPGLTR</sequence>
<dbReference type="SUPFAM" id="SSF47384">
    <property type="entry name" value="Homodimeric domain of signal transducing histidine kinase"/>
    <property type="match status" value="1"/>
</dbReference>
<dbReference type="PRINTS" id="PR00344">
    <property type="entry name" value="BCTRLSENSOR"/>
</dbReference>
<dbReference type="SMART" id="SM00304">
    <property type="entry name" value="HAMP"/>
    <property type="match status" value="1"/>
</dbReference>
<keyword evidence="9" id="KW-0902">Two-component regulatory system</keyword>
<feature type="region of interest" description="Disordered" evidence="11">
    <location>
        <begin position="1"/>
        <end position="21"/>
    </location>
</feature>
<evidence type="ECO:0000256" key="5">
    <source>
        <dbReference type="ARBA" id="ARBA00022679"/>
    </source>
</evidence>
<dbReference type="Pfam" id="PF00672">
    <property type="entry name" value="HAMP"/>
    <property type="match status" value="1"/>
</dbReference>
<dbReference type="KEGG" id="cdo:CDOO_04320"/>
<keyword evidence="16" id="KW-1185">Reference proteome</keyword>
<evidence type="ECO:0000259" key="14">
    <source>
        <dbReference type="PROSITE" id="PS50885"/>
    </source>
</evidence>
<dbReference type="SUPFAM" id="SSF55874">
    <property type="entry name" value="ATPase domain of HSP90 chaperone/DNA topoisomerase II/histidine kinase"/>
    <property type="match status" value="1"/>
</dbReference>
<dbReference type="PROSITE" id="PS50109">
    <property type="entry name" value="HIS_KIN"/>
    <property type="match status" value="1"/>
</dbReference>
<dbReference type="CDD" id="cd06225">
    <property type="entry name" value="HAMP"/>
    <property type="match status" value="1"/>
</dbReference>
<dbReference type="InterPro" id="IPR003660">
    <property type="entry name" value="HAMP_dom"/>
</dbReference>
<keyword evidence="8 12" id="KW-1133">Transmembrane helix</keyword>
<keyword evidence="6 12" id="KW-0812">Transmembrane</keyword>
<evidence type="ECO:0000256" key="3">
    <source>
        <dbReference type="ARBA" id="ARBA00012438"/>
    </source>
</evidence>
<dbReference type="SMART" id="SM00387">
    <property type="entry name" value="HATPase_c"/>
    <property type="match status" value="1"/>
</dbReference>
<evidence type="ECO:0000256" key="4">
    <source>
        <dbReference type="ARBA" id="ARBA00022553"/>
    </source>
</evidence>
<dbReference type="CDD" id="cd00075">
    <property type="entry name" value="HATPase"/>
    <property type="match status" value="1"/>
</dbReference>
<evidence type="ECO:0000259" key="13">
    <source>
        <dbReference type="PROSITE" id="PS50109"/>
    </source>
</evidence>
<dbReference type="InterPro" id="IPR036097">
    <property type="entry name" value="HisK_dim/P_sf"/>
</dbReference>
<dbReference type="STRING" id="558173.CDOO_04320"/>
<dbReference type="CDD" id="cd00082">
    <property type="entry name" value="HisKA"/>
    <property type="match status" value="1"/>
</dbReference>
<dbReference type="HOGENOM" id="CLU_000445_89_6_11"/>
<dbReference type="RefSeq" id="WP_018021929.1">
    <property type="nucleotide sequence ID" value="NZ_AQUX01000004.1"/>
</dbReference>
<dbReference type="eggNOG" id="COG2205">
    <property type="taxonomic scope" value="Bacteria"/>
</dbReference>
<organism evidence="15 16">
    <name type="scientific">Corynebacterium doosanense CAU 212 = DSM 45436</name>
    <dbReference type="NCBI Taxonomy" id="558173"/>
    <lineage>
        <taxon>Bacteria</taxon>
        <taxon>Bacillati</taxon>
        <taxon>Actinomycetota</taxon>
        <taxon>Actinomycetes</taxon>
        <taxon>Mycobacteriales</taxon>
        <taxon>Corynebacteriaceae</taxon>
        <taxon>Corynebacterium</taxon>
    </lineage>
</organism>
<dbReference type="Proteomes" id="UP000029914">
    <property type="component" value="Chromosome"/>
</dbReference>
<dbReference type="InterPro" id="IPR036890">
    <property type="entry name" value="HATPase_C_sf"/>
</dbReference>
<evidence type="ECO:0000256" key="7">
    <source>
        <dbReference type="ARBA" id="ARBA00022777"/>
    </source>
</evidence>
<evidence type="ECO:0000256" key="6">
    <source>
        <dbReference type="ARBA" id="ARBA00022692"/>
    </source>
</evidence>
<keyword evidence="7 15" id="KW-0418">Kinase</keyword>
<keyword evidence="4" id="KW-0597">Phosphoprotein</keyword>
<evidence type="ECO:0000256" key="2">
    <source>
        <dbReference type="ARBA" id="ARBA00004236"/>
    </source>
</evidence>
<feature type="transmembrane region" description="Helical" evidence="12">
    <location>
        <begin position="32"/>
        <end position="55"/>
    </location>
</feature>
<dbReference type="InterPro" id="IPR003661">
    <property type="entry name" value="HisK_dim/P_dom"/>
</dbReference>
<evidence type="ECO:0000256" key="1">
    <source>
        <dbReference type="ARBA" id="ARBA00000085"/>
    </source>
</evidence>
<comment type="catalytic activity">
    <reaction evidence="1">
        <text>ATP + protein L-histidine = ADP + protein N-phospho-L-histidine.</text>
        <dbReference type="EC" id="2.7.13.3"/>
    </reaction>
</comment>
<evidence type="ECO:0000313" key="16">
    <source>
        <dbReference type="Proteomes" id="UP000029914"/>
    </source>
</evidence>
<dbReference type="AlphaFoldDB" id="A0A097IEJ2"/>